<dbReference type="Pfam" id="PF01861">
    <property type="entry name" value="BpsA_C"/>
    <property type="match status" value="1"/>
</dbReference>
<dbReference type="InterPro" id="IPR002723">
    <property type="entry name" value="BpsA_C"/>
</dbReference>
<sequence>MREIVERVRQRTSIPIYERKVENILSALCTSNDPWKIADLSEEPFPLVMAVINVLSEKGYVKLNEGIELTKKGKELLKEFRITSKKDFTCKHCKGKTVDLDEFKDLLRRFTEIAKDRPEPKHEFDQAYVTPETTVARVVFMHSRGDVENKEIFVLGDDDLTSVALMLSKLPKKISVLDIDSRLTRFIERVAEKLGCTNVEILTFDLRKPLPEEFSKKFDTFITDPPETIDAIRAFIGRGIAMLKGPGCAGYFGLTKMESSVDKWQKIQRILIEEFQVVITDIIRNFNEYVNWDYIQQTRGWKLVPVKSVPEYNWYKSYFFRIQTVESSKGYKEEVTANQELYDDDESSTT</sequence>
<gene>
    <name evidence="1" type="primary">bpsA</name>
    <name evidence="3" type="ORF">Theth_1513</name>
</gene>
<comment type="function">
    <text evidence="1">Involved in the biosynthesis of branched-chain polyamines, which support the growth of thermophiles under high-temperature conditions. Catalyzes the sequential condensation of spermidine with the aminopropyl groups of decarboxylated S-adenosylmethionines to produce N(4)-bis(aminopropyl)spermidine via N(4)-aminopropylspermidine.</text>
</comment>
<keyword evidence="1" id="KW-0963">Cytoplasm</keyword>
<dbReference type="AlphaFoldDB" id="F7YTY4"/>
<reference evidence="3 4" key="1">
    <citation type="submission" date="2010-11" db="EMBL/GenBank/DDBJ databases">
        <title>The complete genome of Thermotoga thermarum DSM 5069.</title>
        <authorList>
            <consortium name="US DOE Joint Genome Institute (JGI-PGF)"/>
            <person name="Lucas S."/>
            <person name="Copeland A."/>
            <person name="Lapidus A."/>
            <person name="Bruce D."/>
            <person name="Goodwin L."/>
            <person name="Pitluck S."/>
            <person name="Kyrpides N."/>
            <person name="Mavromatis K."/>
            <person name="Ivanova N."/>
            <person name="Zeytun A."/>
            <person name="Brettin T."/>
            <person name="Detter J.C."/>
            <person name="Tapia R."/>
            <person name="Han C."/>
            <person name="Land M."/>
            <person name="Hauser L."/>
            <person name="Markowitz V."/>
            <person name="Cheng J.-F."/>
            <person name="Hugenholtz P."/>
            <person name="Woyke T."/>
            <person name="Wu D."/>
            <person name="Spring S."/>
            <person name="Schroeder M."/>
            <person name="Brambilla E."/>
            <person name="Klenk H.-P."/>
            <person name="Eisen J.A."/>
        </authorList>
    </citation>
    <scope>NUCLEOTIDE SEQUENCE [LARGE SCALE GENOMIC DNA]</scope>
    <source>
        <strain evidence="3 4">DSM 5069</strain>
    </source>
</reference>
<evidence type="ECO:0000313" key="4">
    <source>
        <dbReference type="Proteomes" id="UP000006804"/>
    </source>
</evidence>
<keyword evidence="4" id="KW-1185">Reference proteome</keyword>
<comment type="catalytic activity">
    <reaction evidence="1">
        <text>2 S-adenosyl 3-(methylsulfanyl)propylamine + spermidine = N(4)-bis(aminopropyl)spermidine + 2 S-methyl-5'-thioadenosine + 2 H(+)</text>
        <dbReference type="Rhea" id="RHEA:44132"/>
        <dbReference type="ChEBI" id="CHEBI:15378"/>
        <dbReference type="ChEBI" id="CHEBI:17509"/>
        <dbReference type="ChEBI" id="CHEBI:57443"/>
        <dbReference type="ChEBI" id="CHEBI:57834"/>
        <dbReference type="ChEBI" id="CHEBI:82771"/>
        <dbReference type="EC" id="2.5.1.128"/>
    </reaction>
</comment>
<dbReference type="EMBL" id="CP002351">
    <property type="protein sequence ID" value="AEH51566.1"/>
    <property type="molecule type" value="Genomic_DNA"/>
</dbReference>
<dbReference type="Proteomes" id="UP000006804">
    <property type="component" value="Chromosome"/>
</dbReference>
<dbReference type="GO" id="GO:0016765">
    <property type="term" value="F:transferase activity, transferring alkyl or aryl (other than methyl) groups"/>
    <property type="evidence" value="ECO:0007669"/>
    <property type="project" value="UniProtKB-UniRule"/>
</dbReference>
<comment type="subcellular location">
    <subcellularLocation>
        <location evidence="1">Cytoplasm</location>
    </subcellularLocation>
</comment>
<dbReference type="GO" id="GO:0005737">
    <property type="term" value="C:cytoplasm"/>
    <property type="evidence" value="ECO:0007669"/>
    <property type="project" value="UniProtKB-SubCell"/>
</dbReference>
<dbReference type="EC" id="2.5.1.128" evidence="1"/>
<dbReference type="SUPFAM" id="SSF53335">
    <property type="entry name" value="S-adenosyl-L-methionine-dependent methyltransferases"/>
    <property type="match status" value="1"/>
</dbReference>
<dbReference type="PIRSF" id="PIRSF005895">
    <property type="entry name" value="UCP005895_mtase"/>
    <property type="match status" value="1"/>
</dbReference>
<dbReference type="eggNOG" id="COG1568">
    <property type="taxonomic scope" value="Bacteria"/>
</dbReference>
<evidence type="ECO:0000259" key="2">
    <source>
        <dbReference type="Pfam" id="PF01861"/>
    </source>
</evidence>
<dbReference type="KEGG" id="tta:Theth_1513"/>
<dbReference type="GO" id="GO:0006596">
    <property type="term" value="P:polyamine biosynthetic process"/>
    <property type="evidence" value="ECO:0007669"/>
    <property type="project" value="UniProtKB-UniRule"/>
</dbReference>
<dbReference type="CDD" id="cd02440">
    <property type="entry name" value="AdoMet_MTases"/>
    <property type="match status" value="1"/>
</dbReference>
<protein>
    <recommendedName>
        <fullName evidence="1">N(4)-bis(aminopropyl)spermidine synthase</fullName>
        <ecNumber evidence="1">2.5.1.128</ecNumber>
    </recommendedName>
    <alternativeName>
        <fullName evidence="1">Branched-chain polyamine synthase A</fullName>
    </alternativeName>
</protein>
<dbReference type="InterPro" id="IPR014435">
    <property type="entry name" value="BpsA"/>
</dbReference>
<dbReference type="Gene3D" id="1.10.10.10">
    <property type="entry name" value="Winged helix-like DNA-binding domain superfamily/Winged helix DNA-binding domain"/>
    <property type="match status" value="1"/>
</dbReference>
<evidence type="ECO:0000256" key="1">
    <source>
        <dbReference type="HAMAP-Rule" id="MF_01947"/>
    </source>
</evidence>
<dbReference type="InterPro" id="IPR029063">
    <property type="entry name" value="SAM-dependent_MTases_sf"/>
</dbReference>
<dbReference type="PATRIC" id="fig|688269.3.peg.1562"/>
<name>F7YTY4_9THEM</name>
<keyword evidence="1" id="KW-0808">Transferase</keyword>
<dbReference type="PANTHER" id="PTHR23290">
    <property type="entry name" value="RRNA N6-ADENOSINE-METHYLTRANSFERASE METTL5"/>
    <property type="match status" value="1"/>
</dbReference>
<dbReference type="OrthoDB" id="7593728at2"/>
<dbReference type="Gene3D" id="3.40.50.150">
    <property type="entry name" value="Vaccinia Virus protein VP39"/>
    <property type="match status" value="1"/>
</dbReference>
<dbReference type="RefSeq" id="WP_013932778.1">
    <property type="nucleotide sequence ID" value="NC_015707.1"/>
</dbReference>
<dbReference type="InterPro" id="IPR051720">
    <property type="entry name" value="rRNA_MeTrfase/Polyamine_Synth"/>
</dbReference>
<feature type="domain" description="N(4)-bis(aminopropyl)spermidine synthase C-terminal" evidence="2">
    <location>
        <begin position="105"/>
        <end position="349"/>
    </location>
</feature>
<proteinExistence type="inferred from homology"/>
<keyword evidence="1" id="KW-0620">Polyamine biosynthesis</keyword>
<accession>F7YTY4</accession>
<organism evidence="3 4">
    <name type="scientific">Pseudothermotoga thermarum DSM 5069</name>
    <dbReference type="NCBI Taxonomy" id="688269"/>
    <lineage>
        <taxon>Bacteria</taxon>
        <taxon>Thermotogati</taxon>
        <taxon>Thermotogota</taxon>
        <taxon>Thermotogae</taxon>
        <taxon>Thermotogales</taxon>
        <taxon>Thermotogaceae</taxon>
        <taxon>Pseudothermotoga</taxon>
    </lineage>
</organism>
<dbReference type="PANTHER" id="PTHR23290:SF0">
    <property type="entry name" value="RRNA N6-ADENOSINE-METHYLTRANSFERASE METTL5"/>
    <property type="match status" value="1"/>
</dbReference>
<comment type="pathway">
    <text evidence="1">Amine and polyamine biosynthesis.</text>
</comment>
<comment type="similarity">
    <text evidence="1">Belongs to the branched-chain polyamine synthase family.</text>
</comment>
<evidence type="ECO:0000313" key="3">
    <source>
        <dbReference type="EMBL" id="AEH51566.1"/>
    </source>
</evidence>
<dbReference type="HAMAP" id="MF_01947">
    <property type="entry name" value="Aminopropyltransf_BpsA"/>
    <property type="match status" value="1"/>
</dbReference>
<dbReference type="InterPro" id="IPR036388">
    <property type="entry name" value="WH-like_DNA-bd_sf"/>
</dbReference>
<dbReference type="STRING" id="688269.Theth_1513"/>
<dbReference type="HOGENOM" id="CLU_042160_0_0_0"/>